<dbReference type="SFLD" id="SFLDG00358">
    <property type="entry name" value="Main_(cytGST)"/>
    <property type="match status" value="1"/>
</dbReference>
<proteinExistence type="inferred from homology"/>
<evidence type="ECO:0000259" key="4">
    <source>
        <dbReference type="PROSITE" id="PS50405"/>
    </source>
</evidence>
<evidence type="ECO:0000313" key="6">
    <source>
        <dbReference type="Proteomes" id="UP000049983"/>
    </source>
</evidence>
<dbReference type="InterPro" id="IPR036249">
    <property type="entry name" value="Thioredoxin-like_sf"/>
</dbReference>
<name>A0A0M7AW70_9HYPH</name>
<dbReference type="Gene3D" id="3.40.30.10">
    <property type="entry name" value="Glutaredoxin"/>
    <property type="match status" value="1"/>
</dbReference>
<dbReference type="STRING" id="311410.LA5095_05531"/>
<keyword evidence="6" id="KW-1185">Reference proteome</keyword>
<sequence length="219" mass="24576">MSVYRDTEKMIKVHGRISSANVQPVIWCLEELGVEYERLDVGGPFGGNDTPGYLAMNPLGLVPVLEQDGQALSESATILRYLMRRYGGHPADPMAAAQIERWGDMSRQHIYTPLIPTIFWQTIRTPANERDNAAVASAAGVLRQSMQIVQDMIEGAFIGGDSLNLADFQIGSLLYRYYELEFERADLPGLRAYYDRLCDRPAYRDFVMIDFMGMKVPGA</sequence>
<dbReference type="SFLD" id="SFLDS00019">
    <property type="entry name" value="Glutathione_Transferase_(cytos"/>
    <property type="match status" value="1"/>
</dbReference>
<dbReference type="InterPro" id="IPR004045">
    <property type="entry name" value="Glutathione_S-Trfase_N"/>
</dbReference>
<dbReference type="PROSITE" id="PS50405">
    <property type="entry name" value="GST_CTER"/>
    <property type="match status" value="1"/>
</dbReference>
<dbReference type="Pfam" id="PF00043">
    <property type="entry name" value="GST_C"/>
    <property type="match status" value="1"/>
</dbReference>
<reference evidence="6" key="1">
    <citation type="submission" date="2015-07" db="EMBL/GenBank/DDBJ databases">
        <authorList>
            <person name="Rodrigo-Torres Lidia"/>
            <person name="Arahal R.David."/>
        </authorList>
    </citation>
    <scope>NUCLEOTIDE SEQUENCE [LARGE SCALE GENOMIC DNA]</scope>
    <source>
        <strain evidence="6">CECT 5096</strain>
    </source>
</reference>
<dbReference type="GeneID" id="97673120"/>
<dbReference type="Proteomes" id="UP000049983">
    <property type="component" value="Unassembled WGS sequence"/>
</dbReference>
<dbReference type="SFLD" id="SFLDG01150">
    <property type="entry name" value="Main.1:_Beta-like"/>
    <property type="match status" value="1"/>
</dbReference>
<dbReference type="RefSeq" id="WP_208992888.1">
    <property type="nucleotide sequence ID" value="NZ_CXWA01000012.1"/>
</dbReference>
<evidence type="ECO:0000259" key="3">
    <source>
        <dbReference type="PROSITE" id="PS50404"/>
    </source>
</evidence>
<protein>
    <submittedName>
        <fullName evidence="5">Glutathione S-transferase GstB</fullName>
        <ecNumber evidence="5">2.5.1.18</ecNumber>
    </submittedName>
</protein>
<organism evidence="5 6">
    <name type="scientific">Roseibium album</name>
    <dbReference type="NCBI Taxonomy" id="311410"/>
    <lineage>
        <taxon>Bacteria</taxon>
        <taxon>Pseudomonadati</taxon>
        <taxon>Pseudomonadota</taxon>
        <taxon>Alphaproteobacteria</taxon>
        <taxon>Hyphomicrobiales</taxon>
        <taxon>Stappiaceae</taxon>
        <taxon>Roseibium</taxon>
    </lineage>
</organism>
<accession>A0A0M7AW70</accession>
<dbReference type="FunFam" id="3.40.30.10:FF:000039">
    <property type="entry name" value="Glutathione S-transferase domain"/>
    <property type="match status" value="1"/>
</dbReference>
<dbReference type="InterPro" id="IPR040079">
    <property type="entry name" value="Glutathione_S-Trfase"/>
</dbReference>
<feature type="domain" description="GST N-terminal" evidence="3">
    <location>
        <begin position="9"/>
        <end position="90"/>
    </location>
</feature>
<dbReference type="AlphaFoldDB" id="A0A0M7AW70"/>
<dbReference type="EC" id="2.5.1.18" evidence="5"/>
<gene>
    <name evidence="5" type="primary">gstB_5</name>
    <name evidence="5" type="ORF">LA5096_05885</name>
</gene>
<dbReference type="GO" id="GO:0004364">
    <property type="term" value="F:glutathione transferase activity"/>
    <property type="evidence" value="ECO:0007669"/>
    <property type="project" value="UniProtKB-EC"/>
</dbReference>
<dbReference type="InterPro" id="IPR004046">
    <property type="entry name" value="GST_C"/>
</dbReference>
<dbReference type="PANTHER" id="PTHR44051">
    <property type="entry name" value="GLUTATHIONE S-TRANSFERASE-RELATED"/>
    <property type="match status" value="1"/>
</dbReference>
<dbReference type="SUPFAM" id="SSF47616">
    <property type="entry name" value="GST C-terminal domain-like"/>
    <property type="match status" value="1"/>
</dbReference>
<dbReference type="Gene3D" id="1.20.1050.10">
    <property type="match status" value="1"/>
</dbReference>
<keyword evidence="2 5" id="KW-0808">Transferase</keyword>
<dbReference type="SUPFAM" id="SSF52833">
    <property type="entry name" value="Thioredoxin-like"/>
    <property type="match status" value="1"/>
</dbReference>
<evidence type="ECO:0000256" key="1">
    <source>
        <dbReference type="ARBA" id="ARBA00007409"/>
    </source>
</evidence>
<feature type="domain" description="GST C-terminal" evidence="4">
    <location>
        <begin position="92"/>
        <end position="216"/>
    </location>
</feature>
<comment type="similarity">
    <text evidence="1">Belongs to the GST superfamily.</text>
</comment>
<evidence type="ECO:0000256" key="2">
    <source>
        <dbReference type="ARBA" id="ARBA00022679"/>
    </source>
</evidence>
<dbReference type="Pfam" id="PF13417">
    <property type="entry name" value="GST_N_3"/>
    <property type="match status" value="1"/>
</dbReference>
<dbReference type="EMBL" id="CXWC01000016">
    <property type="protein sequence ID" value="CTQ78857.1"/>
    <property type="molecule type" value="Genomic_DNA"/>
</dbReference>
<dbReference type="PANTHER" id="PTHR44051:SF19">
    <property type="entry name" value="DISULFIDE-BOND OXIDOREDUCTASE YFCG"/>
    <property type="match status" value="1"/>
</dbReference>
<evidence type="ECO:0000313" key="5">
    <source>
        <dbReference type="EMBL" id="CTQ78857.1"/>
    </source>
</evidence>
<dbReference type="CDD" id="cd03047">
    <property type="entry name" value="GST_N_2"/>
    <property type="match status" value="1"/>
</dbReference>
<dbReference type="InterPro" id="IPR010987">
    <property type="entry name" value="Glutathione-S-Trfase_C-like"/>
</dbReference>
<dbReference type="InterPro" id="IPR036282">
    <property type="entry name" value="Glutathione-S-Trfase_C_sf"/>
</dbReference>
<dbReference type="PROSITE" id="PS50404">
    <property type="entry name" value="GST_NTER"/>
    <property type="match status" value="1"/>
</dbReference>